<evidence type="ECO:0000256" key="9">
    <source>
        <dbReference type="ARBA" id="ARBA00032474"/>
    </source>
</evidence>
<accession>A0A6G7PZB0</accession>
<evidence type="ECO:0000313" key="12">
    <source>
        <dbReference type="Proteomes" id="UP000502179"/>
    </source>
</evidence>
<dbReference type="SUPFAM" id="SSF54690">
    <property type="entry name" value="Molybdopterin synthase subunit MoaE"/>
    <property type="match status" value="1"/>
</dbReference>
<evidence type="ECO:0000256" key="4">
    <source>
        <dbReference type="ARBA" id="ARBA00013858"/>
    </source>
</evidence>
<dbReference type="Proteomes" id="UP000502179">
    <property type="component" value="Chromosome"/>
</dbReference>
<dbReference type="EMBL" id="CP048877">
    <property type="protein sequence ID" value="QIJ72861.1"/>
    <property type="molecule type" value="Genomic_DNA"/>
</dbReference>
<comment type="similarity">
    <text evidence="2">Belongs to the MoaE family.</text>
</comment>
<evidence type="ECO:0000256" key="2">
    <source>
        <dbReference type="ARBA" id="ARBA00005426"/>
    </source>
</evidence>
<protein>
    <recommendedName>
        <fullName evidence="4">Molybdopterin synthase catalytic subunit</fullName>
        <ecNumber evidence="3">2.8.1.12</ecNumber>
    </recommendedName>
    <alternativeName>
        <fullName evidence="8">MPT synthase subunit 2</fullName>
    </alternativeName>
    <alternativeName>
        <fullName evidence="6">Molybdenum cofactor biosynthesis protein E</fullName>
    </alternativeName>
    <alternativeName>
        <fullName evidence="7">Molybdopterin-converting factor large subunit</fullName>
    </alternativeName>
    <alternativeName>
        <fullName evidence="9">Molybdopterin-converting factor subunit 2</fullName>
    </alternativeName>
</protein>
<evidence type="ECO:0000256" key="10">
    <source>
        <dbReference type="ARBA" id="ARBA00049878"/>
    </source>
</evidence>
<comment type="pathway">
    <text evidence="1">Cofactor biosynthesis; molybdopterin biosynthesis.</text>
</comment>
<evidence type="ECO:0000256" key="8">
    <source>
        <dbReference type="ARBA" id="ARBA00030781"/>
    </source>
</evidence>
<organism evidence="11 12">
    <name type="scientific">Thermosulfuriphilus ammonigenes</name>
    <dbReference type="NCBI Taxonomy" id="1936021"/>
    <lineage>
        <taxon>Bacteria</taxon>
        <taxon>Pseudomonadati</taxon>
        <taxon>Thermodesulfobacteriota</taxon>
        <taxon>Thermodesulfobacteria</taxon>
        <taxon>Thermodesulfobacteriales</taxon>
        <taxon>Thermodesulfobacteriaceae</taxon>
        <taxon>Thermosulfuriphilus</taxon>
    </lineage>
</organism>
<dbReference type="Gene3D" id="3.90.1170.40">
    <property type="entry name" value="Molybdopterin biosynthesis MoaE subunit"/>
    <property type="match status" value="1"/>
</dbReference>
<dbReference type="Pfam" id="PF02391">
    <property type="entry name" value="MoaE"/>
    <property type="match status" value="1"/>
</dbReference>
<comment type="subunit">
    <text evidence="5">Heterotetramer of 2 MoaD subunits and 2 MoaE subunits. Also stable as homodimer. The enzyme changes between these two forms during catalysis.</text>
</comment>
<evidence type="ECO:0000256" key="6">
    <source>
        <dbReference type="ARBA" id="ARBA00029745"/>
    </source>
</evidence>
<reference evidence="11 12" key="1">
    <citation type="submission" date="2020-02" db="EMBL/GenBank/DDBJ databases">
        <title>Genome analysis of Thermosulfuriphilus ammonigenes ST65T, an anaerobic thermophilic chemolithoautotrophic bacterium isolated from a deep-sea hydrothermal vent.</title>
        <authorList>
            <person name="Slobodkina G."/>
            <person name="Allioux M."/>
            <person name="Merkel A."/>
            <person name="Alain K."/>
            <person name="Jebbar M."/>
            <person name="Slobodkin A."/>
        </authorList>
    </citation>
    <scope>NUCLEOTIDE SEQUENCE [LARGE SCALE GENOMIC DNA]</scope>
    <source>
        <strain evidence="11 12">ST65</strain>
    </source>
</reference>
<name>A0A6G7PZB0_9BACT</name>
<sequence length="102" mass="11494">MILVHNGIVRGLTRNGHQVERIRVKVNWQRLSELLEEARQRPGIVAVEASLKEGEFWVGEDLMYLVVAGDFRQNVLACLSELLEAIKAEVTEKEEIVIAGRG</sequence>
<dbReference type="InterPro" id="IPR003448">
    <property type="entry name" value="Mopterin_biosynth_MoaE"/>
</dbReference>
<gene>
    <name evidence="11" type="ORF">G4V39_05780</name>
</gene>
<evidence type="ECO:0000256" key="7">
    <source>
        <dbReference type="ARBA" id="ARBA00030407"/>
    </source>
</evidence>
<comment type="catalytic activity">
    <reaction evidence="10">
        <text>2 [molybdopterin-synthase sulfur-carrier protein]-C-terminal-Gly-aminoethanethioate + cyclic pyranopterin phosphate + H2O = molybdopterin + 2 [molybdopterin-synthase sulfur-carrier protein]-C-terminal Gly-Gly + 2 H(+)</text>
        <dbReference type="Rhea" id="RHEA:26333"/>
        <dbReference type="Rhea" id="RHEA-COMP:12202"/>
        <dbReference type="Rhea" id="RHEA-COMP:19907"/>
        <dbReference type="ChEBI" id="CHEBI:15377"/>
        <dbReference type="ChEBI" id="CHEBI:15378"/>
        <dbReference type="ChEBI" id="CHEBI:58698"/>
        <dbReference type="ChEBI" id="CHEBI:59648"/>
        <dbReference type="ChEBI" id="CHEBI:90778"/>
        <dbReference type="ChEBI" id="CHEBI:232372"/>
        <dbReference type="EC" id="2.8.1.12"/>
    </reaction>
</comment>
<proteinExistence type="inferred from homology"/>
<evidence type="ECO:0000256" key="1">
    <source>
        <dbReference type="ARBA" id="ARBA00005046"/>
    </source>
</evidence>
<evidence type="ECO:0000313" key="11">
    <source>
        <dbReference type="EMBL" id="QIJ72861.1"/>
    </source>
</evidence>
<dbReference type="AlphaFoldDB" id="A0A6G7PZB0"/>
<evidence type="ECO:0000256" key="3">
    <source>
        <dbReference type="ARBA" id="ARBA00011950"/>
    </source>
</evidence>
<dbReference type="KEGG" id="tav:G4V39_05780"/>
<dbReference type="GO" id="GO:0030366">
    <property type="term" value="F:molybdopterin synthase activity"/>
    <property type="evidence" value="ECO:0007669"/>
    <property type="project" value="UniProtKB-EC"/>
</dbReference>
<evidence type="ECO:0000256" key="5">
    <source>
        <dbReference type="ARBA" id="ARBA00026066"/>
    </source>
</evidence>
<keyword evidence="12" id="KW-1185">Reference proteome</keyword>
<dbReference type="EC" id="2.8.1.12" evidence="3"/>
<dbReference type="InterPro" id="IPR036563">
    <property type="entry name" value="MoaE_sf"/>
</dbReference>
<dbReference type="GO" id="GO:0006777">
    <property type="term" value="P:Mo-molybdopterin cofactor biosynthetic process"/>
    <property type="evidence" value="ECO:0007669"/>
    <property type="project" value="InterPro"/>
</dbReference>